<accession>A0A9D1AL99</accession>
<feature type="domain" description="Threonine/Serine exporter ThrE" evidence="9">
    <location>
        <begin position="5"/>
        <end position="128"/>
    </location>
</feature>
<reference evidence="10" key="1">
    <citation type="submission" date="2020-10" db="EMBL/GenBank/DDBJ databases">
        <authorList>
            <person name="Gilroy R."/>
        </authorList>
    </citation>
    <scope>NUCLEOTIDE SEQUENCE</scope>
    <source>
        <strain evidence="10">ChiSxjej1B13-7958</strain>
    </source>
</reference>
<feature type="transmembrane region" description="Helical" evidence="8">
    <location>
        <begin position="5"/>
        <end position="22"/>
    </location>
</feature>
<organism evidence="10 11">
    <name type="scientific">Candidatus Caccousia avicola</name>
    <dbReference type="NCBI Taxonomy" id="2840721"/>
    <lineage>
        <taxon>Bacteria</taxon>
        <taxon>Bacillati</taxon>
        <taxon>Bacillota</taxon>
        <taxon>Clostridia</taxon>
        <taxon>Eubacteriales</taxon>
        <taxon>Oscillospiraceae</taxon>
        <taxon>Oscillospiraceae incertae sedis</taxon>
        <taxon>Candidatus Caccousia</taxon>
    </lineage>
</organism>
<evidence type="ECO:0000313" key="10">
    <source>
        <dbReference type="EMBL" id="HIR46504.1"/>
    </source>
</evidence>
<evidence type="ECO:0000256" key="4">
    <source>
        <dbReference type="ARBA" id="ARBA00022692"/>
    </source>
</evidence>
<evidence type="ECO:0000313" key="11">
    <source>
        <dbReference type="Proteomes" id="UP000824242"/>
    </source>
</evidence>
<evidence type="ECO:0000256" key="5">
    <source>
        <dbReference type="ARBA" id="ARBA00022989"/>
    </source>
</evidence>
<dbReference type="Proteomes" id="UP000824242">
    <property type="component" value="Unassembled WGS sequence"/>
</dbReference>
<keyword evidence="5 8" id="KW-1133">Transmembrane helix</keyword>
<keyword evidence="2" id="KW-1003">Cell membrane</keyword>
<evidence type="ECO:0000259" key="9">
    <source>
        <dbReference type="Pfam" id="PF12821"/>
    </source>
</evidence>
<evidence type="ECO:0000256" key="1">
    <source>
        <dbReference type="ARBA" id="ARBA00004651"/>
    </source>
</evidence>
<name>A0A9D1AL99_9FIRM</name>
<dbReference type="AlphaFoldDB" id="A0A9D1AL99"/>
<protein>
    <submittedName>
        <fullName evidence="10">Threonine/serine exporter family protein</fullName>
    </submittedName>
</protein>
<feature type="transmembrane region" description="Helical" evidence="8">
    <location>
        <begin position="75"/>
        <end position="100"/>
    </location>
</feature>
<evidence type="ECO:0000256" key="3">
    <source>
        <dbReference type="ARBA" id="ARBA00022519"/>
    </source>
</evidence>
<dbReference type="GO" id="GO:0015744">
    <property type="term" value="P:succinate transport"/>
    <property type="evidence" value="ECO:0007669"/>
    <property type="project" value="TreeGrafter"/>
</dbReference>
<dbReference type="Pfam" id="PF12821">
    <property type="entry name" value="ThrE_2"/>
    <property type="match status" value="1"/>
</dbReference>
<evidence type="ECO:0000256" key="2">
    <source>
        <dbReference type="ARBA" id="ARBA00022475"/>
    </source>
</evidence>
<gene>
    <name evidence="10" type="ORF">IAB89_02425</name>
</gene>
<keyword evidence="6 8" id="KW-0472">Membrane</keyword>
<dbReference type="PANTHER" id="PTHR34390">
    <property type="entry name" value="UPF0442 PROTEIN YJJB-RELATED"/>
    <property type="match status" value="1"/>
</dbReference>
<dbReference type="InterPro" id="IPR050539">
    <property type="entry name" value="ThrE_Dicarb/AminoAcid_Exp"/>
</dbReference>
<dbReference type="GO" id="GO:0005886">
    <property type="term" value="C:plasma membrane"/>
    <property type="evidence" value="ECO:0007669"/>
    <property type="project" value="UniProtKB-SubCell"/>
</dbReference>
<keyword evidence="3" id="KW-0997">Cell inner membrane</keyword>
<evidence type="ECO:0000256" key="8">
    <source>
        <dbReference type="SAM" id="Phobius"/>
    </source>
</evidence>
<evidence type="ECO:0000256" key="6">
    <source>
        <dbReference type="ARBA" id="ARBA00023136"/>
    </source>
</evidence>
<dbReference type="PANTHER" id="PTHR34390:SF1">
    <property type="entry name" value="SUCCINATE TRANSPORTER SUBUNIT YJJB-RELATED"/>
    <property type="match status" value="1"/>
</dbReference>
<comment type="caution">
    <text evidence="10">The sequence shown here is derived from an EMBL/GenBank/DDBJ whole genome shotgun (WGS) entry which is preliminary data.</text>
</comment>
<keyword evidence="4 8" id="KW-0812">Transmembrane</keyword>
<comment type="similarity">
    <text evidence="7">Belongs to the ThrE exporter (TC 2.A.79) family.</text>
</comment>
<proteinExistence type="inferred from homology"/>
<dbReference type="EMBL" id="DVGZ01000026">
    <property type="protein sequence ID" value="HIR46504.1"/>
    <property type="molecule type" value="Genomic_DNA"/>
</dbReference>
<reference evidence="10" key="2">
    <citation type="journal article" date="2021" name="PeerJ">
        <title>Extensive microbial diversity within the chicken gut microbiome revealed by metagenomics and culture.</title>
        <authorList>
            <person name="Gilroy R."/>
            <person name="Ravi A."/>
            <person name="Getino M."/>
            <person name="Pursley I."/>
            <person name="Horton D.L."/>
            <person name="Alikhan N.F."/>
            <person name="Baker D."/>
            <person name="Gharbi K."/>
            <person name="Hall N."/>
            <person name="Watson M."/>
            <person name="Adriaenssens E.M."/>
            <person name="Foster-Nyarko E."/>
            <person name="Jarju S."/>
            <person name="Secka A."/>
            <person name="Antonio M."/>
            <person name="Oren A."/>
            <person name="Chaudhuri R.R."/>
            <person name="La Ragione R."/>
            <person name="Hildebrand F."/>
            <person name="Pallen M.J."/>
        </authorList>
    </citation>
    <scope>NUCLEOTIDE SEQUENCE</scope>
    <source>
        <strain evidence="10">ChiSxjej1B13-7958</strain>
    </source>
</reference>
<comment type="subcellular location">
    <subcellularLocation>
        <location evidence="1">Cell membrane</location>
        <topology evidence="1">Multi-pass membrane protein</topology>
    </subcellularLocation>
</comment>
<feature type="transmembrane region" description="Helical" evidence="8">
    <location>
        <begin position="42"/>
        <end position="63"/>
    </location>
</feature>
<sequence length="146" mass="16242">MAWEFLAACVGTIAFALLFHVPKRYYLLCGLIGGCGWVCYEVLLLWLSSPIATFFANVAVVFLSRLCAVKQRCPVTVFLIAGIFPLVPGAGIYWTAYYIVMNDLEQAGQRGFLTLKVAVAIVLSILLVFELPQGLFRRLCGERKRT</sequence>
<feature type="transmembrane region" description="Helical" evidence="8">
    <location>
        <begin position="112"/>
        <end position="129"/>
    </location>
</feature>
<evidence type="ECO:0000256" key="7">
    <source>
        <dbReference type="ARBA" id="ARBA00034125"/>
    </source>
</evidence>
<dbReference type="InterPro" id="IPR024528">
    <property type="entry name" value="ThrE_2"/>
</dbReference>